<evidence type="ECO:0000256" key="7">
    <source>
        <dbReference type="ARBA" id="ARBA00023242"/>
    </source>
</evidence>
<dbReference type="InterPro" id="IPR038217">
    <property type="entry name" value="MRG_C_sf"/>
</dbReference>
<evidence type="ECO:0000256" key="4">
    <source>
        <dbReference type="ARBA" id="ARBA00022853"/>
    </source>
</evidence>
<dbReference type="InParanoid" id="A0A286U5W6"/>
<feature type="compositionally biased region" description="Gly residues" evidence="8">
    <location>
        <begin position="176"/>
        <end position="185"/>
    </location>
</feature>
<dbReference type="AlphaFoldDB" id="A0A286U5W6"/>
<evidence type="ECO:0000256" key="3">
    <source>
        <dbReference type="ARBA" id="ARBA00018505"/>
    </source>
</evidence>
<evidence type="ECO:0000256" key="1">
    <source>
        <dbReference type="ARBA" id="ARBA00004123"/>
    </source>
</evidence>
<dbReference type="STRING" id="2282107.A0A286U5W6"/>
<keyword evidence="5" id="KW-0805">Transcription regulation</keyword>
<evidence type="ECO:0000256" key="6">
    <source>
        <dbReference type="ARBA" id="ARBA00023163"/>
    </source>
</evidence>
<dbReference type="SUPFAM" id="SSF54160">
    <property type="entry name" value="Chromo domain-like"/>
    <property type="match status" value="1"/>
</dbReference>
<evidence type="ECO:0000313" key="10">
    <source>
        <dbReference type="EMBL" id="PAV14947.1"/>
    </source>
</evidence>
<comment type="subcellular location">
    <subcellularLocation>
        <location evidence="1">Nucleus</location>
    </subcellularLocation>
</comment>
<evidence type="ECO:0000256" key="2">
    <source>
        <dbReference type="ARBA" id="ARBA00009093"/>
    </source>
</evidence>
<feature type="compositionally biased region" description="Low complexity" evidence="8">
    <location>
        <begin position="37"/>
        <end position="56"/>
    </location>
</feature>
<dbReference type="OrthoDB" id="124855at2759"/>
<dbReference type="GO" id="GO:0035267">
    <property type="term" value="C:NuA4 histone acetyltransferase complex"/>
    <property type="evidence" value="ECO:0007669"/>
    <property type="project" value="TreeGrafter"/>
</dbReference>
<dbReference type="GO" id="GO:0006355">
    <property type="term" value="P:regulation of DNA-templated transcription"/>
    <property type="evidence" value="ECO:0007669"/>
    <property type="project" value="InterPro"/>
</dbReference>
<dbReference type="Proteomes" id="UP000217199">
    <property type="component" value="Unassembled WGS sequence"/>
</dbReference>
<feature type="domain" description="Chromo" evidence="9">
    <location>
        <begin position="80"/>
        <end position="141"/>
    </location>
</feature>
<proteinExistence type="inferred from homology"/>
<feature type="compositionally biased region" description="Low complexity" evidence="8">
    <location>
        <begin position="165"/>
        <end position="175"/>
    </location>
</feature>
<feature type="region of interest" description="Disordered" evidence="8">
    <location>
        <begin position="1"/>
        <end position="63"/>
    </location>
</feature>
<evidence type="ECO:0000256" key="8">
    <source>
        <dbReference type="SAM" id="MobiDB-lite"/>
    </source>
</evidence>
<feature type="region of interest" description="Disordered" evidence="8">
    <location>
        <begin position="165"/>
        <end position="200"/>
    </location>
</feature>
<protein>
    <recommendedName>
        <fullName evidence="3">Chromatin modification-related protein EAF3</fullName>
    </recommendedName>
</protein>
<dbReference type="PANTHER" id="PTHR10880">
    <property type="entry name" value="MORTALITY FACTOR 4-LIKE PROTEIN"/>
    <property type="match status" value="1"/>
</dbReference>
<comment type="similarity">
    <text evidence="2">Belongs to the MRG family.</text>
</comment>
<comment type="caution">
    <text evidence="10">The sequence shown here is derived from an EMBL/GenBank/DDBJ whole genome shotgun (WGS) entry which is preliminary data.</text>
</comment>
<dbReference type="InterPro" id="IPR026541">
    <property type="entry name" value="MRG_dom"/>
</dbReference>
<dbReference type="InterPro" id="IPR016197">
    <property type="entry name" value="Chromo-like_dom_sf"/>
</dbReference>
<dbReference type="GO" id="GO:0006338">
    <property type="term" value="P:chromatin remodeling"/>
    <property type="evidence" value="ECO:0007669"/>
    <property type="project" value="UniProtKB-ARBA"/>
</dbReference>
<dbReference type="Gene3D" id="2.30.30.140">
    <property type="match status" value="1"/>
</dbReference>
<feature type="compositionally biased region" description="Basic and acidic residues" evidence="8">
    <location>
        <begin position="190"/>
        <end position="200"/>
    </location>
</feature>
<dbReference type="PANTHER" id="PTHR10880:SF15">
    <property type="entry name" value="MSL COMPLEX SUBUNIT 3"/>
    <property type="match status" value="1"/>
</dbReference>
<keyword evidence="4" id="KW-0156">Chromatin regulator</keyword>
<dbReference type="PIRSF" id="PIRSF038133">
    <property type="entry name" value="HAT_Nua4_EAF3/MRG15"/>
    <property type="match status" value="1"/>
</dbReference>
<dbReference type="EMBL" id="NBII01000011">
    <property type="protein sequence ID" value="PAV14947.1"/>
    <property type="molecule type" value="Genomic_DNA"/>
</dbReference>
<dbReference type="Pfam" id="PF05712">
    <property type="entry name" value="MRG"/>
    <property type="match status" value="1"/>
</dbReference>
<keyword evidence="7" id="KW-0539">Nucleus</keyword>
<dbReference type="InterPro" id="IPR008676">
    <property type="entry name" value="MRG"/>
</dbReference>
<dbReference type="FunCoup" id="A0A286U5W6">
    <property type="interactions" value="395"/>
</dbReference>
<dbReference type="GO" id="GO:0032221">
    <property type="term" value="C:Rpd3S complex"/>
    <property type="evidence" value="ECO:0007669"/>
    <property type="project" value="TreeGrafter"/>
</dbReference>
<name>A0A286U5W6_9AGAM</name>
<dbReference type="PROSITE" id="PS51640">
    <property type="entry name" value="MRG"/>
    <property type="match status" value="1"/>
</dbReference>
<evidence type="ECO:0000313" key="11">
    <source>
        <dbReference type="Proteomes" id="UP000217199"/>
    </source>
</evidence>
<feature type="compositionally biased region" description="Low complexity" evidence="8">
    <location>
        <begin position="1"/>
        <end position="11"/>
    </location>
</feature>
<reference evidence="10 11" key="1">
    <citation type="journal article" date="2017" name="Mol. Ecol.">
        <title>Comparative and population genomic landscape of Phellinus noxius: A hypervariable fungus causing root rot in trees.</title>
        <authorList>
            <person name="Chung C.L."/>
            <person name="Lee T.J."/>
            <person name="Akiba M."/>
            <person name="Lee H.H."/>
            <person name="Kuo T.H."/>
            <person name="Liu D."/>
            <person name="Ke H.M."/>
            <person name="Yokoi T."/>
            <person name="Roa M.B."/>
            <person name="Lu M.J."/>
            <person name="Chang Y.Y."/>
            <person name="Ann P.J."/>
            <person name="Tsai J.N."/>
            <person name="Chen C.Y."/>
            <person name="Tzean S.S."/>
            <person name="Ota Y."/>
            <person name="Hattori T."/>
            <person name="Sahashi N."/>
            <person name="Liou R.F."/>
            <person name="Kikuchi T."/>
            <person name="Tsai I.J."/>
        </authorList>
    </citation>
    <scope>NUCLEOTIDE SEQUENCE [LARGE SCALE GENOMIC DNA]</scope>
    <source>
        <strain evidence="10 11">FFPRI411160</strain>
    </source>
</reference>
<dbReference type="Pfam" id="PF22732">
    <property type="entry name" value="MSL3_chromo-like"/>
    <property type="match status" value="1"/>
</dbReference>
<dbReference type="InterPro" id="IPR053820">
    <property type="entry name" value="MSL3_chromo-like"/>
</dbReference>
<evidence type="ECO:0000256" key="5">
    <source>
        <dbReference type="ARBA" id="ARBA00023015"/>
    </source>
</evidence>
<organism evidence="10 11">
    <name type="scientific">Pyrrhoderma noxium</name>
    <dbReference type="NCBI Taxonomy" id="2282107"/>
    <lineage>
        <taxon>Eukaryota</taxon>
        <taxon>Fungi</taxon>
        <taxon>Dikarya</taxon>
        <taxon>Basidiomycota</taxon>
        <taxon>Agaricomycotina</taxon>
        <taxon>Agaricomycetes</taxon>
        <taxon>Hymenochaetales</taxon>
        <taxon>Hymenochaetaceae</taxon>
        <taxon>Pyrrhoderma</taxon>
    </lineage>
</organism>
<feature type="compositionally biased region" description="Polar residues" evidence="8">
    <location>
        <begin position="23"/>
        <end position="36"/>
    </location>
</feature>
<dbReference type="InterPro" id="IPR000953">
    <property type="entry name" value="Chromo/chromo_shadow_dom"/>
</dbReference>
<gene>
    <name evidence="10" type="ORF">PNOK_0950000</name>
</gene>
<dbReference type="Gene3D" id="1.10.274.30">
    <property type="entry name" value="MRG domain"/>
    <property type="match status" value="1"/>
</dbReference>
<keyword evidence="11" id="KW-1185">Reference proteome</keyword>
<evidence type="ECO:0000259" key="9">
    <source>
        <dbReference type="SMART" id="SM00298"/>
    </source>
</evidence>
<dbReference type="SMART" id="SM00298">
    <property type="entry name" value="CHROMO"/>
    <property type="match status" value="1"/>
</dbReference>
<accession>A0A286U5W6</accession>
<keyword evidence="6" id="KW-0804">Transcription</keyword>
<dbReference type="CDD" id="cd18983">
    <property type="entry name" value="CBD_MSL3_like"/>
    <property type="match status" value="1"/>
</dbReference>
<sequence>MSSSSPTLSPSIKKRMVRRKSITTRLGTSRGASLATSISPGSGSGSGSSMTSQSKSTNELPASSIYSPNERVLCYHLNLIYEAKVLKAENFTDSNSPTGLPGPHFFVHYKGWKQTWDEWVPPSRLLKYNDENVLLQKQVNGVSQPQIKDAVSSASVSVSKGVTGSKVGGSASTAGRVGGGVGKGLRGTKRGREDDDGPRKIEMKLDVPPLLKAQLVDDWEYVTKDNQLVSLPRKPTVSELLDEFQTWALAQTTQLPKAQSLLPSITAGLRMYFDQAIGSILLYRFERVQYSEARKKYFSGPNVKIPEQKRMSEIYGAEHLLRMLVHLPSMVVQSKMDADSVNILTDFVRWLFTYMVQERSRIFMKEYETASSHYISQSRS</sequence>
<feature type="compositionally biased region" description="Basic residues" evidence="8">
    <location>
        <begin position="12"/>
        <end position="22"/>
    </location>
</feature>